<keyword evidence="5 9" id="KW-0378">Hydrolase</keyword>
<keyword evidence="10" id="KW-1185">Reference proteome</keyword>
<evidence type="ECO:0000256" key="3">
    <source>
        <dbReference type="ARBA" id="ARBA00012744"/>
    </source>
</evidence>
<keyword evidence="6" id="KW-0326">Glycosidase</keyword>
<dbReference type="Gene3D" id="3.40.50.1700">
    <property type="entry name" value="Glycoside hydrolase family 3 C-terminal domain"/>
    <property type="match status" value="1"/>
</dbReference>
<dbReference type="InterPro" id="IPR036881">
    <property type="entry name" value="Glyco_hydro_3_C_sf"/>
</dbReference>
<protein>
    <recommendedName>
        <fullName evidence="3">beta-glucosidase</fullName>
        <ecNumber evidence="3">3.2.1.21</ecNumber>
    </recommendedName>
</protein>
<evidence type="ECO:0000313" key="10">
    <source>
        <dbReference type="Proteomes" id="UP001199424"/>
    </source>
</evidence>
<dbReference type="Pfam" id="PF00933">
    <property type="entry name" value="Glyco_hydro_3"/>
    <property type="match status" value="1"/>
</dbReference>
<evidence type="ECO:0000256" key="4">
    <source>
        <dbReference type="ARBA" id="ARBA00022729"/>
    </source>
</evidence>
<accession>A0AAE3DGP4</accession>
<dbReference type="InterPro" id="IPR001764">
    <property type="entry name" value="Glyco_hydro_3_N"/>
</dbReference>
<dbReference type="GO" id="GO:0008422">
    <property type="term" value="F:beta-glucosidase activity"/>
    <property type="evidence" value="ECO:0007669"/>
    <property type="project" value="UniProtKB-EC"/>
</dbReference>
<comment type="similarity">
    <text evidence="2">Belongs to the glycosyl hydrolase 3 family.</text>
</comment>
<dbReference type="Proteomes" id="UP001199424">
    <property type="component" value="Unassembled WGS sequence"/>
</dbReference>
<comment type="caution">
    <text evidence="9">The sequence shown here is derived from an EMBL/GenBank/DDBJ whole genome shotgun (WGS) entry which is preliminary data.</text>
</comment>
<dbReference type="InterPro" id="IPR017853">
    <property type="entry name" value="GH"/>
</dbReference>
<gene>
    <name evidence="9" type="ORF">LKD31_12680</name>
</gene>
<keyword evidence="4" id="KW-0732">Signal</keyword>
<name>A0AAE3DGP4_9FIRM</name>
<dbReference type="RefSeq" id="WP_308449990.1">
    <property type="nucleotide sequence ID" value="NZ_JAJEQC010000017.1"/>
</dbReference>
<dbReference type="InterPro" id="IPR051915">
    <property type="entry name" value="Cellulose_Degrad_GH3"/>
</dbReference>
<dbReference type="Pfam" id="PF01915">
    <property type="entry name" value="Glyco_hydro_3_C"/>
    <property type="match status" value="1"/>
</dbReference>
<evidence type="ECO:0000256" key="5">
    <source>
        <dbReference type="ARBA" id="ARBA00022801"/>
    </source>
</evidence>
<evidence type="ECO:0000313" key="9">
    <source>
        <dbReference type="EMBL" id="MCC2137851.1"/>
    </source>
</evidence>
<organism evidence="9 10">
    <name type="scientific">Hominenteromicrobium mulieris</name>
    <dbReference type="NCBI Taxonomy" id="2885357"/>
    <lineage>
        <taxon>Bacteria</taxon>
        <taxon>Bacillati</taxon>
        <taxon>Bacillota</taxon>
        <taxon>Clostridia</taxon>
        <taxon>Eubacteriales</taxon>
        <taxon>Oscillospiraceae</taxon>
        <taxon>Hominenteromicrobium</taxon>
    </lineage>
</organism>
<dbReference type="InterPro" id="IPR002772">
    <property type="entry name" value="Glyco_hydro_3_C"/>
</dbReference>
<evidence type="ECO:0000256" key="1">
    <source>
        <dbReference type="ARBA" id="ARBA00000448"/>
    </source>
</evidence>
<proteinExistence type="inferred from homology"/>
<dbReference type="EC" id="3.2.1.21" evidence="3"/>
<sequence>MNVKKTERDGIVRAYPENGKPLAWSASSGVELIERDGLYFKDLEKTGELLPYEDWRLPVEERAADLASRLTTEEIAGLMLYSPHQAVPPMAFGPFGGTYNGQKYAEANVPAYTLTDQQKEFMNKEHIRHVLMITVEDAKTAAKWNNELQKLAESMPHGIPVNISSDPRNGARGSGSVEFKTAGSDVSKWPEGVGFAACFDPEIVRRFAEDASKEYRALGITTALGPQIDLCTEPRWMRFVDTLGENLEMTKKMVKAYCDGMQTTENSENGWGYDSVNTMVKHWPGGGTGEAGRDAHYAYGKYAVYPGNNSEEHRKPFTEAAFKLDGPTESASAVMPYYTVSWGLDTKNGKNVGNSYSEYLIKDLLREKYGFKGVVCTDWGITQDPAPIMDTFASRCFNMENMTEGERCFVAIMNGVDQFGGNAEIAPIMEAYQIGCEKVGEEAMRARMERSAARLLKNIFRCGLFENPYLDPEESAKIVGNAEFCAHGYDAQRKSVVLLKNRNHCLPLQKGIKIYVPQRKLRTMKGFMRNDIPAHTEDPVTDEVISKYGVRVHTPEEADVALVFVESPACNAYSTEDVANGGNGYLPITLQYRPYTAVNAREVSIAGGDFREDFTNRSYRGKTNIAYNECDLDNILNCREAMGDKPVIVCAAINNPMVMHEFEREADGIVVEFGVSRAAVLDVVFGDYDPTGRLPVQMPKDMDTVEKHCEDVPFDLEVHVDEFGHAYDYGFGMNYEGVIEK</sequence>
<evidence type="ECO:0000256" key="6">
    <source>
        <dbReference type="ARBA" id="ARBA00023295"/>
    </source>
</evidence>
<dbReference type="SUPFAM" id="SSF52279">
    <property type="entry name" value="Beta-D-glucan exohydrolase, C-terminal domain"/>
    <property type="match status" value="1"/>
</dbReference>
<dbReference type="PANTHER" id="PTHR30620">
    <property type="entry name" value="PERIPLASMIC BETA-GLUCOSIDASE-RELATED"/>
    <property type="match status" value="1"/>
</dbReference>
<comment type="catalytic activity">
    <reaction evidence="1">
        <text>Hydrolysis of terminal, non-reducing beta-D-glucosyl residues with release of beta-D-glucose.</text>
        <dbReference type="EC" id="3.2.1.21"/>
    </reaction>
</comment>
<dbReference type="AlphaFoldDB" id="A0AAE3DGP4"/>
<dbReference type="SUPFAM" id="SSF51445">
    <property type="entry name" value="(Trans)glycosidases"/>
    <property type="match status" value="1"/>
</dbReference>
<reference evidence="9" key="1">
    <citation type="submission" date="2021-10" db="EMBL/GenBank/DDBJ databases">
        <title>Anaerobic single-cell dispensing facilitates the cultivation of human gut bacteria.</title>
        <authorList>
            <person name="Afrizal A."/>
        </authorList>
    </citation>
    <scope>NUCLEOTIDE SEQUENCE</scope>
    <source>
        <strain evidence="9">CLA-AA-H250</strain>
    </source>
</reference>
<dbReference type="GO" id="GO:0009251">
    <property type="term" value="P:glucan catabolic process"/>
    <property type="evidence" value="ECO:0007669"/>
    <property type="project" value="TreeGrafter"/>
</dbReference>
<feature type="domain" description="Glycoside hydrolase family 3 N-terminal" evidence="7">
    <location>
        <begin position="105"/>
        <end position="384"/>
    </location>
</feature>
<dbReference type="PANTHER" id="PTHR30620:SF16">
    <property type="entry name" value="LYSOSOMAL BETA GLUCOSIDASE"/>
    <property type="match status" value="1"/>
</dbReference>
<evidence type="ECO:0000259" key="7">
    <source>
        <dbReference type="Pfam" id="PF00933"/>
    </source>
</evidence>
<dbReference type="EMBL" id="JAJEQC010000017">
    <property type="protein sequence ID" value="MCC2137851.1"/>
    <property type="molecule type" value="Genomic_DNA"/>
</dbReference>
<evidence type="ECO:0000256" key="2">
    <source>
        <dbReference type="ARBA" id="ARBA00005336"/>
    </source>
</evidence>
<dbReference type="InterPro" id="IPR036962">
    <property type="entry name" value="Glyco_hydro_3_N_sf"/>
</dbReference>
<dbReference type="PRINTS" id="PR00133">
    <property type="entry name" value="GLHYDRLASE3"/>
</dbReference>
<dbReference type="Gene3D" id="3.20.20.300">
    <property type="entry name" value="Glycoside hydrolase, family 3, N-terminal domain"/>
    <property type="match status" value="1"/>
</dbReference>
<feature type="domain" description="Glycoside hydrolase family 3 C-terminal" evidence="8">
    <location>
        <begin position="496"/>
        <end position="735"/>
    </location>
</feature>
<evidence type="ECO:0000259" key="8">
    <source>
        <dbReference type="Pfam" id="PF01915"/>
    </source>
</evidence>